<evidence type="ECO:0000256" key="11">
    <source>
        <dbReference type="ARBA" id="ARBA00023235"/>
    </source>
</evidence>
<organism evidence="22 23">
    <name type="scientific">Oryzicola mucosus</name>
    <dbReference type="NCBI Taxonomy" id="2767425"/>
    <lineage>
        <taxon>Bacteria</taxon>
        <taxon>Pseudomonadati</taxon>
        <taxon>Pseudomonadota</taxon>
        <taxon>Alphaproteobacteria</taxon>
        <taxon>Hyphomicrobiales</taxon>
        <taxon>Phyllobacteriaceae</taxon>
        <taxon>Oryzicola</taxon>
    </lineage>
</organism>
<evidence type="ECO:0000256" key="16">
    <source>
        <dbReference type="ARBA" id="ARBA00049209"/>
    </source>
</evidence>
<evidence type="ECO:0000259" key="20">
    <source>
        <dbReference type="PROSITE" id="PS51383"/>
    </source>
</evidence>
<dbReference type="Pfam" id="PF01256">
    <property type="entry name" value="Carb_kinase"/>
    <property type="match status" value="1"/>
</dbReference>
<dbReference type="HAMAP" id="MF_01965">
    <property type="entry name" value="NADHX_dehydratase"/>
    <property type="match status" value="1"/>
</dbReference>
<evidence type="ECO:0000256" key="10">
    <source>
        <dbReference type="ARBA" id="ARBA00023027"/>
    </source>
</evidence>
<dbReference type="PROSITE" id="PS51385">
    <property type="entry name" value="YJEF_N"/>
    <property type="match status" value="1"/>
</dbReference>
<dbReference type="CDD" id="cd01171">
    <property type="entry name" value="YXKO-related"/>
    <property type="match status" value="1"/>
</dbReference>
<dbReference type="HAMAP" id="MF_01966">
    <property type="entry name" value="NADHX_epimerase"/>
    <property type="match status" value="1"/>
</dbReference>
<gene>
    <name evidence="17" type="primary">nnrD</name>
    <name evidence="18" type="synonym">nnrE</name>
    <name evidence="22" type="ORF">ICI42_16470</name>
</gene>
<dbReference type="InterPro" id="IPR004443">
    <property type="entry name" value="YjeF_N_dom"/>
</dbReference>
<dbReference type="SUPFAM" id="SSF53613">
    <property type="entry name" value="Ribokinase-like"/>
    <property type="match status" value="1"/>
</dbReference>
<keyword evidence="5 18" id="KW-0479">Metal-binding</keyword>
<name>A0A8J6PQJ3_9HYPH</name>
<evidence type="ECO:0000256" key="7">
    <source>
        <dbReference type="ARBA" id="ARBA00022840"/>
    </source>
</evidence>
<dbReference type="Proteomes" id="UP000643405">
    <property type="component" value="Unassembled WGS sequence"/>
</dbReference>
<dbReference type="PIRSF" id="PIRSF017184">
    <property type="entry name" value="Nnr"/>
    <property type="match status" value="1"/>
</dbReference>
<comment type="function">
    <text evidence="17">Catalyzes the dehydration of the S-form of NAD(P)HX at the expense of ADP, which is converted to AMP. Together with NAD(P)HX epimerase, which catalyzes the epimerization of the S- and R-forms, the enzyme allows the repair of both epimers of NAD(P)HX, a damaged form of NAD(P)H that is a result of enzymatic or heat-dependent hydration.</text>
</comment>
<keyword evidence="13" id="KW-0511">Multifunctional enzyme</keyword>
<comment type="function">
    <text evidence="14 19">Bifunctional enzyme that catalyzes the epimerization of the S- and R-forms of NAD(P)HX and the dehydration of the S-form of NAD(P)HX at the expense of ADP, which is converted to AMP. This allows the repair of both epimers of NAD(P)HX, a damaged form of NAD(P)H that is a result of enzymatic or heat-dependent hydration.</text>
</comment>
<feature type="binding site" evidence="18">
    <location>
        <begin position="48"/>
        <end position="52"/>
    </location>
    <ligand>
        <name>(6S)-NADPHX</name>
        <dbReference type="ChEBI" id="CHEBI:64076"/>
    </ligand>
</feature>
<keyword evidence="8 17" id="KW-0521">NADP</keyword>
<proteinExistence type="inferred from homology"/>
<evidence type="ECO:0000313" key="22">
    <source>
        <dbReference type="EMBL" id="MBD0416250.1"/>
    </source>
</evidence>
<sequence>MAEADRRTIAEGNISGIELMRAAGSAITAEILARYPCPLAHILCGPGNNGGDGYVVARLLAQAGVPVKIWASAPPRESSDAAIAAAEAEAIAAPLAELSVEPGALVVDALYGAGLSKPLGSLEEAAFAKLHDAGAIIVAVDLPSGVSGDSGAVLGAAPTATLTVTFARKKPAHLLLPGKVLCGEVVVADIGIPDQIVEGLNVACFENDVRLWGAQFPKAAVDAHKYRRGHVGVFSAGPSATGAARLSAMAAARAGAGAVTLLSPANALAINAAHLTSIILRRSDGLPEAVEFLEARKPDALVYGPGLGPHPETGRFAVHLLNAARGLVGHIVLDADGLTASAPFAAELFAAAREKDASSLVLTPHEGEFGRLFPAIAADKSLSKLEKSRKAAAEANAIVLYKGADTVVAAPDGRASISTNGTPLLATAGSGDVLSGIVAALLAQKMPPFEAASAAVWLHAEAARRFGPGLIAEDLPMALLPALRALDAQLA</sequence>
<comment type="cofactor">
    <cofactor evidence="18 19">
        <name>K(+)</name>
        <dbReference type="ChEBI" id="CHEBI:29103"/>
    </cofactor>
    <text evidence="18 19">Binds 1 potassium ion per subunit.</text>
</comment>
<dbReference type="InterPro" id="IPR029056">
    <property type="entry name" value="Ribokinase-like"/>
</dbReference>
<dbReference type="PANTHER" id="PTHR12592">
    <property type="entry name" value="ATP-DEPENDENT (S)-NAD(P)H-HYDRATE DEHYDRATASE FAMILY MEMBER"/>
    <property type="match status" value="1"/>
</dbReference>
<evidence type="ECO:0000256" key="15">
    <source>
        <dbReference type="ARBA" id="ARBA00048238"/>
    </source>
</evidence>
<dbReference type="PROSITE" id="PS01050">
    <property type="entry name" value="YJEF_C_2"/>
    <property type="match status" value="1"/>
</dbReference>
<dbReference type="GO" id="GO:0110051">
    <property type="term" value="P:metabolite repair"/>
    <property type="evidence" value="ECO:0007669"/>
    <property type="project" value="TreeGrafter"/>
</dbReference>
<evidence type="ECO:0000256" key="4">
    <source>
        <dbReference type="ARBA" id="ARBA00009524"/>
    </source>
</evidence>
<evidence type="ECO:0000256" key="6">
    <source>
        <dbReference type="ARBA" id="ARBA00022741"/>
    </source>
</evidence>
<comment type="catalytic activity">
    <reaction evidence="15 17 19">
        <text>(6S)-NADHX + ADP = AMP + phosphate + NADH + H(+)</text>
        <dbReference type="Rhea" id="RHEA:32223"/>
        <dbReference type="ChEBI" id="CHEBI:15378"/>
        <dbReference type="ChEBI" id="CHEBI:43474"/>
        <dbReference type="ChEBI" id="CHEBI:57945"/>
        <dbReference type="ChEBI" id="CHEBI:64074"/>
        <dbReference type="ChEBI" id="CHEBI:456215"/>
        <dbReference type="ChEBI" id="CHEBI:456216"/>
        <dbReference type="EC" id="4.2.1.136"/>
    </reaction>
</comment>
<dbReference type="AlphaFoldDB" id="A0A8J6PQJ3"/>
<comment type="catalytic activity">
    <reaction evidence="1 18 19">
        <text>(6R)-NADHX = (6S)-NADHX</text>
        <dbReference type="Rhea" id="RHEA:32215"/>
        <dbReference type="ChEBI" id="CHEBI:64074"/>
        <dbReference type="ChEBI" id="CHEBI:64075"/>
        <dbReference type="EC" id="5.1.99.6"/>
    </reaction>
</comment>
<dbReference type="GO" id="GO:0005524">
    <property type="term" value="F:ATP binding"/>
    <property type="evidence" value="ECO:0007669"/>
    <property type="project" value="UniProtKB-UniRule"/>
</dbReference>
<feature type="binding site" evidence="17">
    <location>
        <position position="243"/>
    </location>
    <ligand>
        <name>(6S)-NADPHX</name>
        <dbReference type="ChEBI" id="CHEBI:64076"/>
    </ligand>
</feature>
<protein>
    <recommendedName>
        <fullName evidence="19">Bifunctional NAD(P)H-hydrate repair enzyme</fullName>
    </recommendedName>
    <alternativeName>
        <fullName evidence="19">Nicotinamide nucleotide repair protein</fullName>
    </alternativeName>
    <domain>
        <recommendedName>
            <fullName evidence="19">ADP-dependent (S)-NAD(P)H-hydrate dehydratase</fullName>
            <ecNumber evidence="19">4.2.1.136</ecNumber>
        </recommendedName>
        <alternativeName>
            <fullName evidence="19">ADP-dependent NAD(P)HX dehydratase</fullName>
        </alternativeName>
    </domain>
    <domain>
        <recommendedName>
            <fullName evidence="19">NAD(P)H-hydrate epimerase</fullName>
            <ecNumber evidence="19">5.1.99.6</ecNumber>
        </recommendedName>
    </domain>
</protein>
<evidence type="ECO:0000256" key="14">
    <source>
        <dbReference type="ARBA" id="ARBA00025153"/>
    </source>
</evidence>
<keyword evidence="11 18" id="KW-0413">Isomerase</keyword>
<dbReference type="Gene3D" id="3.40.1190.20">
    <property type="match status" value="1"/>
</dbReference>
<dbReference type="InterPro" id="IPR030677">
    <property type="entry name" value="Nnr"/>
</dbReference>
<feature type="binding site" evidence="18">
    <location>
        <position position="108"/>
    </location>
    <ligand>
        <name>K(+)</name>
        <dbReference type="ChEBI" id="CHEBI:29103"/>
    </ligand>
</feature>
<evidence type="ECO:0000256" key="1">
    <source>
        <dbReference type="ARBA" id="ARBA00000013"/>
    </source>
</evidence>
<feature type="binding site" evidence="18">
    <location>
        <begin position="112"/>
        <end position="118"/>
    </location>
    <ligand>
        <name>(6S)-NADPHX</name>
        <dbReference type="ChEBI" id="CHEBI:64076"/>
    </ligand>
</feature>
<evidence type="ECO:0000256" key="12">
    <source>
        <dbReference type="ARBA" id="ARBA00023239"/>
    </source>
</evidence>
<dbReference type="Pfam" id="PF03853">
    <property type="entry name" value="YjeF_N"/>
    <property type="match status" value="1"/>
</dbReference>
<dbReference type="GO" id="GO:0052856">
    <property type="term" value="F:NAD(P)HX epimerase activity"/>
    <property type="evidence" value="ECO:0007669"/>
    <property type="project" value="UniProtKB-UniRule"/>
</dbReference>
<feature type="binding site" evidence="18">
    <location>
        <position position="49"/>
    </location>
    <ligand>
        <name>K(+)</name>
        <dbReference type="ChEBI" id="CHEBI:29103"/>
    </ligand>
</feature>
<dbReference type="InterPro" id="IPR036652">
    <property type="entry name" value="YjeF_N_dom_sf"/>
</dbReference>
<comment type="similarity">
    <text evidence="4 19">In the C-terminal section; belongs to the NnrD/CARKD family.</text>
</comment>
<comment type="cofactor">
    <cofactor evidence="17">
        <name>Mg(2+)</name>
        <dbReference type="ChEBI" id="CHEBI:18420"/>
    </cofactor>
</comment>
<dbReference type="PANTHER" id="PTHR12592:SF0">
    <property type="entry name" value="ATP-DEPENDENT (S)-NAD(P)H-HYDRATE DEHYDRATASE"/>
    <property type="match status" value="1"/>
</dbReference>
<dbReference type="PROSITE" id="PS51383">
    <property type="entry name" value="YJEF_C_3"/>
    <property type="match status" value="1"/>
</dbReference>
<keyword evidence="9 18" id="KW-0630">Potassium</keyword>
<dbReference type="EC" id="4.2.1.136" evidence="19"/>
<feature type="binding site" evidence="17">
    <location>
        <position position="431"/>
    </location>
    <ligand>
        <name>AMP</name>
        <dbReference type="ChEBI" id="CHEBI:456215"/>
    </ligand>
</feature>
<comment type="catalytic activity">
    <reaction evidence="2 18 19">
        <text>(6R)-NADPHX = (6S)-NADPHX</text>
        <dbReference type="Rhea" id="RHEA:32227"/>
        <dbReference type="ChEBI" id="CHEBI:64076"/>
        <dbReference type="ChEBI" id="CHEBI:64077"/>
        <dbReference type="EC" id="5.1.99.6"/>
    </reaction>
</comment>
<dbReference type="InterPro" id="IPR000631">
    <property type="entry name" value="CARKD"/>
</dbReference>
<feature type="binding site" evidence="17">
    <location>
        <position position="306"/>
    </location>
    <ligand>
        <name>(6S)-NADPHX</name>
        <dbReference type="ChEBI" id="CHEBI:64076"/>
    </ligand>
</feature>
<evidence type="ECO:0000256" key="2">
    <source>
        <dbReference type="ARBA" id="ARBA00000909"/>
    </source>
</evidence>
<evidence type="ECO:0000256" key="19">
    <source>
        <dbReference type="PIRNR" id="PIRNR017184"/>
    </source>
</evidence>
<keyword evidence="7 17" id="KW-0067">ATP-binding</keyword>
<comment type="subunit">
    <text evidence="17">Homotetramer.</text>
</comment>
<dbReference type="Gene3D" id="3.40.50.10260">
    <property type="entry name" value="YjeF N-terminal domain"/>
    <property type="match status" value="1"/>
</dbReference>
<feature type="domain" description="YjeF N-terminal" evidence="21">
    <location>
        <begin position="1"/>
        <end position="198"/>
    </location>
</feature>
<comment type="function">
    <text evidence="18">Catalyzes the epimerization of the S- and R-forms of NAD(P)HX, a damaged form of NAD(P)H that is a result of enzymatic or heat-dependent hydration. This is a prerequisite for the S-specific NAD(P)H-hydrate dehydratase to allow the repair of both epimers of NAD(P)HX.</text>
</comment>
<keyword evidence="10 17" id="KW-0520">NAD</keyword>
<evidence type="ECO:0000313" key="23">
    <source>
        <dbReference type="Proteomes" id="UP000643405"/>
    </source>
</evidence>
<dbReference type="GO" id="GO:0046496">
    <property type="term" value="P:nicotinamide nucleotide metabolic process"/>
    <property type="evidence" value="ECO:0007669"/>
    <property type="project" value="UniProtKB-UniRule"/>
</dbReference>
<dbReference type="GO" id="GO:0046872">
    <property type="term" value="F:metal ion binding"/>
    <property type="evidence" value="ECO:0007669"/>
    <property type="project" value="UniProtKB-UniRule"/>
</dbReference>
<evidence type="ECO:0000256" key="13">
    <source>
        <dbReference type="ARBA" id="ARBA00023268"/>
    </source>
</evidence>
<keyword evidence="12 17" id="KW-0456">Lyase</keyword>
<comment type="similarity">
    <text evidence="3 19">In the N-terminal section; belongs to the NnrE/AIBP family.</text>
</comment>
<comment type="caution">
    <text evidence="22">The sequence shown here is derived from an EMBL/GenBank/DDBJ whole genome shotgun (WGS) entry which is preliminary data.</text>
</comment>
<comment type="similarity">
    <text evidence="18">Belongs to the NnrE/AIBP family.</text>
</comment>
<reference evidence="22" key="1">
    <citation type="submission" date="2020-09" db="EMBL/GenBank/DDBJ databases">
        <title>Genome seq and assembly of Tianweitania sp.</title>
        <authorList>
            <person name="Chhetri G."/>
        </authorList>
    </citation>
    <scope>NUCLEOTIDE SEQUENCE</scope>
    <source>
        <strain evidence="22">Rool2</strain>
    </source>
</reference>
<evidence type="ECO:0000256" key="17">
    <source>
        <dbReference type="HAMAP-Rule" id="MF_01965"/>
    </source>
</evidence>
<evidence type="ECO:0000256" key="9">
    <source>
        <dbReference type="ARBA" id="ARBA00022958"/>
    </source>
</evidence>
<evidence type="ECO:0000259" key="21">
    <source>
        <dbReference type="PROSITE" id="PS51385"/>
    </source>
</evidence>
<evidence type="ECO:0000256" key="3">
    <source>
        <dbReference type="ARBA" id="ARBA00006001"/>
    </source>
</evidence>
<feature type="binding site" evidence="17">
    <location>
        <position position="365"/>
    </location>
    <ligand>
        <name>(6S)-NADPHX</name>
        <dbReference type="ChEBI" id="CHEBI:64076"/>
    </ligand>
</feature>
<dbReference type="EMBL" id="JACVVX010000005">
    <property type="protein sequence ID" value="MBD0416250.1"/>
    <property type="molecule type" value="Genomic_DNA"/>
</dbReference>
<feature type="binding site" evidence="17">
    <location>
        <position position="432"/>
    </location>
    <ligand>
        <name>(6S)-NADPHX</name>
        <dbReference type="ChEBI" id="CHEBI:64076"/>
    </ligand>
</feature>
<feature type="binding site" evidence="18">
    <location>
        <position position="144"/>
    </location>
    <ligand>
        <name>K(+)</name>
        <dbReference type="ChEBI" id="CHEBI:29103"/>
    </ligand>
</feature>
<comment type="caution">
    <text evidence="18">Lacks conserved residue(s) required for the propagation of feature annotation.</text>
</comment>
<evidence type="ECO:0000256" key="8">
    <source>
        <dbReference type="ARBA" id="ARBA00022857"/>
    </source>
</evidence>
<keyword evidence="6 17" id="KW-0547">Nucleotide-binding</keyword>
<dbReference type="GO" id="GO:0052855">
    <property type="term" value="F:ADP-dependent NAD(P)H-hydrate dehydratase activity"/>
    <property type="evidence" value="ECO:0007669"/>
    <property type="project" value="UniProtKB-UniRule"/>
</dbReference>
<evidence type="ECO:0000256" key="18">
    <source>
        <dbReference type="HAMAP-Rule" id="MF_01966"/>
    </source>
</evidence>
<dbReference type="NCBIfam" id="TIGR00196">
    <property type="entry name" value="yjeF_cterm"/>
    <property type="match status" value="1"/>
</dbReference>
<accession>A0A8J6PQJ3</accession>
<dbReference type="NCBIfam" id="TIGR00197">
    <property type="entry name" value="yjeF_nterm"/>
    <property type="match status" value="1"/>
</dbReference>
<dbReference type="EC" id="5.1.99.6" evidence="19"/>
<feature type="binding site" evidence="18">
    <location>
        <position position="141"/>
    </location>
    <ligand>
        <name>(6S)-NADPHX</name>
        <dbReference type="ChEBI" id="CHEBI:64076"/>
    </ligand>
</feature>
<dbReference type="SUPFAM" id="SSF64153">
    <property type="entry name" value="YjeF N-terminal domain-like"/>
    <property type="match status" value="1"/>
</dbReference>
<evidence type="ECO:0000256" key="5">
    <source>
        <dbReference type="ARBA" id="ARBA00022723"/>
    </source>
</evidence>
<comment type="catalytic activity">
    <reaction evidence="16 17 19">
        <text>(6S)-NADPHX + ADP = AMP + phosphate + NADPH + H(+)</text>
        <dbReference type="Rhea" id="RHEA:32235"/>
        <dbReference type="ChEBI" id="CHEBI:15378"/>
        <dbReference type="ChEBI" id="CHEBI:43474"/>
        <dbReference type="ChEBI" id="CHEBI:57783"/>
        <dbReference type="ChEBI" id="CHEBI:64076"/>
        <dbReference type="ChEBI" id="CHEBI:456215"/>
        <dbReference type="ChEBI" id="CHEBI:456216"/>
        <dbReference type="EC" id="4.2.1.136"/>
    </reaction>
</comment>
<feature type="domain" description="YjeF C-terminal" evidence="20">
    <location>
        <begin position="208"/>
        <end position="486"/>
    </location>
</feature>
<dbReference type="InterPro" id="IPR017953">
    <property type="entry name" value="Carbohydrate_kinase_pred_CS"/>
</dbReference>
<comment type="similarity">
    <text evidence="17">Belongs to the NnrD/CARKD family.</text>
</comment>
<keyword evidence="23" id="KW-1185">Reference proteome</keyword>
<feature type="binding site" evidence="17">
    <location>
        <begin position="402"/>
        <end position="406"/>
    </location>
    <ligand>
        <name>AMP</name>
        <dbReference type="ChEBI" id="CHEBI:456215"/>
    </ligand>
</feature>